<evidence type="ECO:0000256" key="2">
    <source>
        <dbReference type="ARBA" id="ARBA00022679"/>
    </source>
</evidence>
<keyword evidence="3" id="KW-0325">Glycoprotein</keyword>
<dbReference type="EMBL" id="VTPC01090922">
    <property type="protein sequence ID" value="KAF2880720.1"/>
    <property type="molecule type" value="Genomic_DNA"/>
</dbReference>
<reference evidence="4" key="1">
    <citation type="submission" date="2019-08" db="EMBL/GenBank/DDBJ databases">
        <title>The genome of the North American firefly Photinus pyralis.</title>
        <authorList>
            <consortium name="Photinus pyralis genome working group"/>
            <person name="Fallon T.R."/>
            <person name="Sander Lower S.E."/>
            <person name="Weng J.-K."/>
        </authorList>
    </citation>
    <scope>NUCLEOTIDE SEQUENCE</scope>
    <source>
        <strain evidence="4">TRF0915ILg1</strain>
        <tissue evidence="4">Whole body</tissue>
    </source>
</reference>
<gene>
    <name evidence="4" type="ORF">ILUMI_25462</name>
</gene>
<comment type="caution">
    <text evidence="4">The sequence shown here is derived from an EMBL/GenBank/DDBJ whole genome shotgun (WGS) entry which is preliminary data.</text>
</comment>
<keyword evidence="3" id="KW-0472">Membrane</keyword>
<dbReference type="PANTHER" id="PTHR11927:SF9">
    <property type="entry name" value="L-FUCOSYLTRANSFERASE"/>
    <property type="match status" value="1"/>
</dbReference>
<dbReference type="AlphaFoldDB" id="A0A8K0CBP8"/>
<organism evidence="4 5">
    <name type="scientific">Ignelater luminosus</name>
    <name type="common">Cucubano</name>
    <name type="synonym">Pyrophorus luminosus</name>
    <dbReference type="NCBI Taxonomy" id="2038154"/>
    <lineage>
        <taxon>Eukaryota</taxon>
        <taxon>Metazoa</taxon>
        <taxon>Ecdysozoa</taxon>
        <taxon>Arthropoda</taxon>
        <taxon>Hexapoda</taxon>
        <taxon>Insecta</taxon>
        <taxon>Pterygota</taxon>
        <taxon>Neoptera</taxon>
        <taxon>Endopterygota</taxon>
        <taxon>Coleoptera</taxon>
        <taxon>Polyphaga</taxon>
        <taxon>Elateriformia</taxon>
        <taxon>Elateroidea</taxon>
        <taxon>Elateridae</taxon>
        <taxon>Agrypninae</taxon>
        <taxon>Pyrophorini</taxon>
        <taxon>Ignelater</taxon>
    </lineage>
</organism>
<evidence type="ECO:0000313" key="4">
    <source>
        <dbReference type="EMBL" id="KAF2880720.1"/>
    </source>
</evidence>
<comment type="pathway">
    <text evidence="3">Protein modification; protein glycosylation.</text>
</comment>
<dbReference type="GO" id="GO:0032580">
    <property type="term" value="C:Golgi cisterna membrane"/>
    <property type="evidence" value="ECO:0007669"/>
    <property type="project" value="UniProtKB-SubCell"/>
</dbReference>
<dbReference type="InterPro" id="IPR002516">
    <property type="entry name" value="Glyco_trans_11"/>
</dbReference>
<protein>
    <recommendedName>
        <fullName evidence="3">L-Fucosyltransferase</fullName>
        <ecNumber evidence="3">2.4.1.-</ecNumber>
    </recommendedName>
</protein>
<keyword evidence="5" id="KW-1185">Reference proteome</keyword>
<dbReference type="EC" id="2.4.1.-" evidence="3"/>
<dbReference type="Gene3D" id="3.40.50.11350">
    <property type="match status" value="1"/>
</dbReference>
<keyword evidence="3" id="KW-0333">Golgi apparatus</keyword>
<evidence type="ECO:0000256" key="3">
    <source>
        <dbReference type="RuleBase" id="RU363129"/>
    </source>
</evidence>
<comment type="subcellular location">
    <subcellularLocation>
        <location evidence="3">Golgi apparatus</location>
        <location evidence="3">Golgi stack membrane</location>
        <topology evidence="3">Single-pass type II membrane protein</topology>
    </subcellularLocation>
</comment>
<comment type="similarity">
    <text evidence="3">Belongs to the glycosyltransferase 11 family.</text>
</comment>
<dbReference type="GO" id="GO:0005975">
    <property type="term" value="P:carbohydrate metabolic process"/>
    <property type="evidence" value="ECO:0007669"/>
    <property type="project" value="InterPro"/>
</dbReference>
<keyword evidence="3" id="KW-0812">Transmembrane</keyword>
<dbReference type="GO" id="GO:0008107">
    <property type="term" value="F:galactoside 2-alpha-L-fucosyltransferase activity"/>
    <property type="evidence" value="ECO:0007669"/>
    <property type="project" value="InterPro"/>
</dbReference>
<feature type="transmembrane region" description="Helical" evidence="3">
    <location>
        <begin position="7"/>
        <end position="32"/>
    </location>
</feature>
<evidence type="ECO:0000313" key="5">
    <source>
        <dbReference type="Proteomes" id="UP000801492"/>
    </source>
</evidence>
<dbReference type="Pfam" id="PF01531">
    <property type="entry name" value="Glyco_transf_11"/>
    <property type="match status" value="1"/>
</dbReference>
<dbReference type="UniPathway" id="UPA00378"/>
<keyword evidence="2 3" id="KW-0808">Transferase</keyword>
<dbReference type="CDD" id="cd11301">
    <property type="entry name" value="Fut1_Fut2_like"/>
    <property type="match status" value="1"/>
</dbReference>
<dbReference type="PANTHER" id="PTHR11927">
    <property type="entry name" value="GALACTOSIDE 2-L-FUCOSYLTRANSFERASE"/>
    <property type="match status" value="1"/>
</dbReference>
<keyword evidence="3" id="KW-1133">Transmembrane helix</keyword>
<keyword evidence="1 3" id="KW-0328">Glycosyltransferase</keyword>
<name>A0A8K0CBP8_IGNLU</name>
<dbReference type="Proteomes" id="UP000801492">
    <property type="component" value="Unassembled WGS sequence"/>
</dbReference>
<dbReference type="OrthoDB" id="3226at2759"/>
<sequence>MINANRNILFTATVLAICVILFVHVFLFPLYAVNPNHETLKTFMDFEKSLCSSNYIKQKKVWRKQQCPRYGVVTTMQGGRLGNQMWEYASVWAVARRTGLEPYIPRCIRIKLDQVFDSLTVPTFEEIAHCPVDMSRFVKSLDAWNYTYQSIVLPRYSVQPEIVLTWVQDIIQEFTFKTKLINKSQTILRLVAKNNINQVFVGVHVRRTDYVGYLWRKYSVLPANVSFYYAAMKYYEEKYQNVTFIVVSDDPAWCIKKFNNKNNVFITSKKVPNPPSLDLAILAACNHSIIDYGTFGVWGAILAGGETIFYNISHHSTVRLGQILPNWHTLA</sequence>
<accession>A0A8K0CBP8</accession>
<evidence type="ECO:0000256" key="1">
    <source>
        <dbReference type="ARBA" id="ARBA00022676"/>
    </source>
</evidence>
<proteinExistence type="inferred from homology"/>
<keyword evidence="3" id="KW-0735">Signal-anchor</keyword>